<reference evidence="2 3" key="1">
    <citation type="submission" date="2019-03" db="EMBL/GenBank/DDBJ databases">
        <title>Genomic Encyclopedia of Archaeal and Bacterial Type Strains, Phase II (KMG-II): from individual species to whole genera.</title>
        <authorList>
            <person name="Goeker M."/>
        </authorList>
    </citation>
    <scope>NUCLEOTIDE SEQUENCE [LARGE SCALE GENOMIC DNA]</scope>
    <source>
        <strain evidence="2 3">DSM 28213</strain>
    </source>
</reference>
<sequence>MKKYICAFAVSGLLLLTACKKDTSDYNLSVNGKVEGLKQGKLYLYKVQDTVFTAIDSVVIKGNPSFNFNLTIDSPEMFFLTLDRGHSKSIDNQIPFFAEQGNIEINTTLKSFFKDAKILGSKTNDVYQEYLQTRTLITNRQNDLLIEIFNAEKENNQQKADSLYVLNKKLKARLYLNAANFAINHNDSDVAPYIALTELYDRNIKYLDTIYNNLTGKVATHKYGQQLREYIEERKTK</sequence>
<dbReference type="Proteomes" id="UP000295215">
    <property type="component" value="Unassembled WGS sequence"/>
</dbReference>
<comment type="caution">
    <text evidence="2">The sequence shown here is derived from an EMBL/GenBank/DDBJ whole genome shotgun (WGS) entry which is preliminary data.</text>
</comment>
<dbReference type="RefSeq" id="WP_133713793.1">
    <property type="nucleotide sequence ID" value="NZ_SOAG01000049.1"/>
</dbReference>
<gene>
    <name evidence="2" type="ORF">C8P70_1499</name>
</gene>
<dbReference type="Pfam" id="PF14289">
    <property type="entry name" value="DUF4369"/>
    <property type="match status" value="1"/>
</dbReference>
<dbReference type="OrthoDB" id="1143206at2"/>
<feature type="domain" description="DUF4369" evidence="1">
    <location>
        <begin position="29"/>
        <end position="127"/>
    </location>
</feature>
<name>A0A4R7ELK6_9FLAO</name>
<dbReference type="PROSITE" id="PS51257">
    <property type="entry name" value="PROKAR_LIPOPROTEIN"/>
    <property type="match status" value="1"/>
</dbReference>
<evidence type="ECO:0000313" key="2">
    <source>
        <dbReference type="EMBL" id="TDS50826.1"/>
    </source>
</evidence>
<dbReference type="EMBL" id="SOAG01000049">
    <property type="protein sequence ID" value="TDS50826.1"/>
    <property type="molecule type" value="Genomic_DNA"/>
</dbReference>
<evidence type="ECO:0000313" key="3">
    <source>
        <dbReference type="Proteomes" id="UP000295215"/>
    </source>
</evidence>
<protein>
    <submittedName>
        <fullName evidence="2">Uncharacterized protein DUF4369</fullName>
    </submittedName>
</protein>
<organism evidence="2 3">
    <name type="scientific">Myroides indicus</name>
    <dbReference type="NCBI Taxonomy" id="1323422"/>
    <lineage>
        <taxon>Bacteria</taxon>
        <taxon>Pseudomonadati</taxon>
        <taxon>Bacteroidota</taxon>
        <taxon>Flavobacteriia</taxon>
        <taxon>Flavobacteriales</taxon>
        <taxon>Flavobacteriaceae</taxon>
        <taxon>Myroides</taxon>
    </lineage>
</organism>
<evidence type="ECO:0000259" key="1">
    <source>
        <dbReference type="Pfam" id="PF14289"/>
    </source>
</evidence>
<dbReference type="InterPro" id="IPR025380">
    <property type="entry name" value="DUF4369"/>
</dbReference>
<keyword evidence="3" id="KW-1185">Reference proteome</keyword>
<proteinExistence type="predicted"/>
<accession>A0A4R7ELK6</accession>
<dbReference type="AlphaFoldDB" id="A0A4R7ELK6"/>